<evidence type="ECO:0008006" key="4">
    <source>
        <dbReference type="Google" id="ProtNLM"/>
    </source>
</evidence>
<evidence type="ECO:0000313" key="2">
    <source>
        <dbReference type="EMBL" id="MDN3707319.1"/>
    </source>
</evidence>
<dbReference type="EMBL" id="JAUFQU010000001">
    <property type="protein sequence ID" value="MDN3707319.1"/>
    <property type="molecule type" value="Genomic_DNA"/>
</dbReference>
<accession>A0ABT8CWA1</accession>
<feature type="transmembrane region" description="Helical" evidence="1">
    <location>
        <begin position="493"/>
        <end position="510"/>
    </location>
</feature>
<keyword evidence="3" id="KW-1185">Reference proteome</keyword>
<dbReference type="Proteomes" id="UP001242368">
    <property type="component" value="Unassembled WGS sequence"/>
</dbReference>
<protein>
    <recommendedName>
        <fullName evidence="4">Pentapeptide repeat-containing protein</fullName>
    </recommendedName>
</protein>
<name>A0ABT8CWA1_9FLAO</name>
<evidence type="ECO:0000256" key="1">
    <source>
        <dbReference type="SAM" id="Phobius"/>
    </source>
</evidence>
<reference evidence="3" key="1">
    <citation type="journal article" date="2019" name="Int. J. Syst. Evol. Microbiol.">
        <title>The Global Catalogue of Microorganisms (GCM) 10K type strain sequencing project: providing services to taxonomists for standard genome sequencing and annotation.</title>
        <authorList>
            <consortium name="The Broad Institute Genomics Platform"/>
            <consortium name="The Broad Institute Genome Sequencing Center for Infectious Disease"/>
            <person name="Wu L."/>
            <person name="Ma J."/>
        </authorList>
    </citation>
    <scope>NUCLEOTIDE SEQUENCE [LARGE SCALE GENOMIC DNA]</scope>
    <source>
        <strain evidence="3">CECT 7184</strain>
    </source>
</reference>
<dbReference type="RefSeq" id="WP_290363305.1">
    <property type="nucleotide sequence ID" value="NZ_JAUFQU010000001.1"/>
</dbReference>
<evidence type="ECO:0000313" key="3">
    <source>
        <dbReference type="Proteomes" id="UP001242368"/>
    </source>
</evidence>
<keyword evidence="1" id="KW-1133">Transmembrane helix</keyword>
<keyword evidence="1" id="KW-0812">Transmembrane</keyword>
<proteinExistence type="predicted"/>
<gene>
    <name evidence="2" type="ORF">QW060_09240</name>
</gene>
<organism evidence="2 3">
    <name type="scientific">Paenimyroides ceti</name>
    <dbReference type="NCBI Taxonomy" id="395087"/>
    <lineage>
        <taxon>Bacteria</taxon>
        <taxon>Pseudomonadati</taxon>
        <taxon>Bacteroidota</taxon>
        <taxon>Flavobacteriia</taxon>
        <taxon>Flavobacteriales</taxon>
        <taxon>Flavobacteriaceae</taxon>
        <taxon>Paenimyroides</taxon>
    </lineage>
</organism>
<comment type="caution">
    <text evidence="2">The sequence shown here is derived from an EMBL/GenBank/DDBJ whole genome shotgun (WGS) entry which is preliminary data.</text>
</comment>
<sequence length="516" mass="60394">MIGKDTKSNSDEKEMNTIFPTPYTLIENNDYPTDCKIIIRASDFENVLFQDGKITFSFINCRFRKLEIENTETIDFKDISIQFINCYIGEITVENIVTTNLSIFFGSSILQGRLKNSNLLSATVNNCFLRNSLFLLDLKRAVVSFTEENVYPVRWKKLLKSVKVTLENLLLEKQSFYIYDCKEIVFNFNENSTDKIGLYKRPYSNNIENKIGYFLNETEKKNFKVSLNIQYSADKEHKITKVINAKLLALSMSGYSTGEVLVENCKIDSWYIRNFSAQLGSNFYDIKPFRKETEETKLEIHKSNLDKVWFDNVSFDEYSTISLYRNKFGQTTLTACDFPTTYKGFEKIQTIENIHYPDKKDNNYFKTRYEIFVQLKKQLEVSGNFYEAQKFQAISNEALKNVENLPYWDRIILKVNSLSNNHGLSIKEPFIATIAISVLFYILYLWSLGRIFNCNDVDWNLIGYYFSFLDITHRSDFLVSKTELNGFSLIIDYFNKILVGFLIYQFIAAFRKYGKK</sequence>
<feature type="transmembrane region" description="Helical" evidence="1">
    <location>
        <begin position="430"/>
        <end position="449"/>
    </location>
</feature>
<keyword evidence="1" id="KW-0472">Membrane</keyword>